<evidence type="ECO:0000256" key="1">
    <source>
        <dbReference type="SAM" id="MobiDB-lite"/>
    </source>
</evidence>
<evidence type="ECO:0000313" key="3">
    <source>
        <dbReference type="Proteomes" id="UP001295794"/>
    </source>
</evidence>
<feature type="region of interest" description="Disordered" evidence="1">
    <location>
        <begin position="106"/>
        <end position="193"/>
    </location>
</feature>
<dbReference type="Proteomes" id="UP001295794">
    <property type="component" value="Unassembled WGS sequence"/>
</dbReference>
<keyword evidence="3" id="KW-1185">Reference proteome</keyword>
<gene>
    <name evidence="2" type="ORF">MYCIT1_LOCUS14046</name>
</gene>
<feature type="compositionally biased region" description="Pro residues" evidence="1">
    <location>
        <begin position="130"/>
        <end position="147"/>
    </location>
</feature>
<dbReference type="EMBL" id="CAVNYO010000158">
    <property type="protein sequence ID" value="CAK5269942.1"/>
    <property type="molecule type" value="Genomic_DNA"/>
</dbReference>
<proteinExistence type="predicted"/>
<comment type="caution">
    <text evidence="2">The sequence shown here is derived from an EMBL/GenBank/DDBJ whole genome shotgun (WGS) entry which is preliminary data.</text>
</comment>
<protein>
    <submittedName>
        <fullName evidence="2">Uncharacterized protein</fullName>
    </submittedName>
</protein>
<dbReference type="AlphaFoldDB" id="A0AAD2H9I7"/>
<organism evidence="2 3">
    <name type="scientific">Mycena citricolor</name>
    <dbReference type="NCBI Taxonomy" id="2018698"/>
    <lineage>
        <taxon>Eukaryota</taxon>
        <taxon>Fungi</taxon>
        <taxon>Dikarya</taxon>
        <taxon>Basidiomycota</taxon>
        <taxon>Agaricomycotina</taxon>
        <taxon>Agaricomycetes</taxon>
        <taxon>Agaricomycetidae</taxon>
        <taxon>Agaricales</taxon>
        <taxon>Marasmiineae</taxon>
        <taxon>Mycenaceae</taxon>
        <taxon>Mycena</taxon>
    </lineage>
</organism>
<evidence type="ECO:0000313" key="2">
    <source>
        <dbReference type="EMBL" id="CAK5269942.1"/>
    </source>
</evidence>
<name>A0AAD2H9I7_9AGAR</name>
<reference evidence="2" key="1">
    <citation type="submission" date="2023-11" db="EMBL/GenBank/DDBJ databases">
        <authorList>
            <person name="De Vega J J."/>
            <person name="De Vega J J."/>
        </authorList>
    </citation>
    <scope>NUCLEOTIDE SEQUENCE</scope>
</reference>
<sequence length="210" mass="23097">MTPPSSSSVATSGARATRISNSVSFFPQRSSPASWLPVHKRRSSIIALPARLLERISPLAPASRARVVVFVHDPFNASPNSTSYFASEAEPHFHSKPIHSPAEIRRPAEAQQQSMPSHRTRAVSFASATPSPPPRAHSRPSLPPPPRSCTESVHMAAGPNFSVPRTDEDEPWDEPWFIPSSHDEDGEEDGNGVAAIDWRQFHINLLHRLK</sequence>
<accession>A0AAD2H9I7</accession>